<dbReference type="FunFam" id="2.30.30.40:FF:000003">
    <property type="entry name" value="Sorbin and SH3 domain-containing protein 1 isoform 2"/>
    <property type="match status" value="1"/>
</dbReference>
<evidence type="ECO:0000256" key="6">
    <source>
        <dbReference type="ARBA" id="ARBA00022490"/>
    </source>
</evidence>
<evidence type="ECO:0000256" key="10">
    <source>
        <dbReference type="ARBA" id="ARBA00023136"/>
    </source>
</evidence>
<evidence type="ECO:0000256" key="12">
    <source>
        <dbReference type="SAM" id="MobiDB-lite"/>
    </source>
</evidence>
<keyword evidence="9" id="KW-0965">Cell junction</keyword>
<feature type="compositionally biased region" description="Polar residues" evidence="12">
    <location>
        <begin position="21"/>
        <end position="30"/>
    </location>
</feature>
<dbReference type="CDD" id="cd11917">
    <property type="entry name" value="SH3_Sorbs2_3"/>
    <property type="match status" value="1"/>
</dbReference>
<feature type="region of interest" description="Disordered" evidence="12">
    <location>
        <begin position="72"/>
        <end position="94"/>
    </location>
</feature>
<evidence type="ECO:0000313" key="15">
    <source>
        <dbReference type="Proteomes" id="UP001165780"/>
    </source>
</evidence>
<dbReference type="CDD" id="cd11920">
    <property type="entry name" value="SH3_Sorbs2_1"/>
    <property type="match status" value="1"/>
</dbReference>
<keyword evidence="8" id="KW-0677">Repeat</keyword>
<dbReference type="CDD" id="cd11923">
    <property type="entry name" value="SH3_Sorbs2_2"/>
    <property type="match status" value="1"/>
</dbReference>
<feature type="domain" description="SH3" evidence="13">
    <location>
        <begin position="1175"/>
        <end position="1234"/>
    </location>
</feature>
<organism evidence="15 16">
    <name type="scientific">Panthera pardus</name>
    <name type="common">Leopard</name>
    <name type="synonym">Felis pardus</name>
    <dbReference type="NCBI Taxonomy" id="9691"/>
    <lineage>
        <taxon>Eukaryota</taxon>
        <taxon>Metazoa</taxon>
        <taxon>Chordata</taxon>
        <taxon>Craniata</taxon>
        <taxon>Vertebrata</taxon>
        <taxon>Euteleostomi</taxon>
        <taxon>Mammalia</taxon>
        <taxon>Eutheria</taxon>
        <taxon>Laurasiatheria</taxon>
        <taxon>Carnivora</taxon>
        <taxon>Feliformia</taxon>
        <taxon>Felidae</taxon>
        <taxon>Pantherinae</taxon>
        <taxon>Panthera</taxon>
    </lineage>
</organism>
<dbReference type="PROSITE" id="PS00028">
    <property type="entry name" value="ZINC_FINGER_C2H2_1"/>
    <property type="match status" value="1"/>
</dbReference>
<feature type="domain" description="SH3" evidence="13">
    <location>
        <begin position="1354"/>
        <end position="1413"/>
    </location>
</feature>
<dbReference type="PANTHER" id="PTHR14167">
    <property type="entry name" value="SH3 DOMAIN-CONTAINING"/>
    <property type="match status" value="1"/>
</dbReference>
<protein>
    <submittedName>
        <fullName evidence="16">Sorbin and SH3 domain-containing protein 2 isoform X30</fullName>
    </submittedName>
</protein>
<evidence type="ECO:0000256" key="4">
    <source>
        <dbReference type="ARBA" id="ARBA00022443"/>
    </source>
</evidence>
<evidence type="ECO:0000256" key="1">
    <source>
        <dbReference type="ARBA" id="ARBA00004236"/>
    </source>
</evidence>
<feature type="region of interest" description="Disordered" evidence="12">
    <location>
        <begin position="442"/>
        <end position="619"/>
    </location>
</feature>
<dbReference type="FunFam" id="2.30.30.40:FF:000001">
    <property type="entry name" value="Sorbin and SH3 domain-containing protein 1 isoform 2"/>
    <property type="match status" value="1"/>
</dbReference>
<evidence type="ECO:0000256" key="7">
    <source>
        <dbReference type="ARBA" id="ARBA00022553"/>
    </source>
</evidence>
<dbReference type="GO" id="GO:0005737">
    <property type="term" value="C:cytoplasm"/>
    <property type="evidence" value="ECO:0007669"/>
    <property type="project" value="UniProtKB-SubCell"/>
</dbReference>
<feature type="compositionally biased region" description="Basic and acidic residues" evidence="12">
    <location>
        <begin position="492"/>
        <end position="528"/>
    </location>
</feature>
<dbReference type="Pfam" id="PF14604">
    <property type="entry name" value="SH3_9"/>
    <property type="match status" value="1"/>
</dbReference>
<keyword evidence="6" id="KW-0963">Cytoplasm</keyword>
<dbReference type="SMART" id="SM00326">
    <property type="entry name" value="SH3"/>
    <property type="match status" value="3"/>
</dbReference>
<evidence type="ECO:0000256" key="9">
    <source>
        <dbReference type="ARBA" id="ARBA00022949"/>
    </source>
</evidence>
<dbReference type="InterPro" id="IPR036028">
    <property type="entry name" value="SH3-like_dom_sf"/>
</dbReference>
<dbReference type="GO" id="GO:0043025">
    <property type="term" value="C:neuronal cell body"/>
    <property type="evidence" value="ECO:0007669"/>
    <property type="project" value="TreeGrafter"/>
</dbReference>
<dbReference type="Proteomes" id="UP001165780">
    <property type="component" value="Unplaced"/>
</dbReference>
<dbReference type="GO" id="GO:0005925">
    <property type="term" value="C:focal adhesion"/>
    <property type="evidence" value="ECO:0007669"/>
    <property type="project" value="UniProtKB-SubCell"/>
</dbReference>
<dbReference type="CTD" id="8470"/>
<feature type="region of interest" description="Disordered" evidence="12">
    <location>
        <begin position="1315"/>
        <end position="1341"/>
    </location>
</feature>
<evidence type="ECO:0000256" key="8">
    <source>
        <dbReference type="ARBA" id="ARBA00022737"/>
    </source>
</evidence>
<dbReference type="SUPFAM" id="SSF50044">
    <property type="entry name" value="SH3-domain"/>
    <property type="match status" value="3"/>
</dbReference>
<dbReference type="FunFam" id="2.30.30.40:FF:000004">
    <property type="entry name" value="Sorbin and SH3 domain-containing protein 1 isoform 2"/>
    <property type="match status" value="1"/>
</dbReference>
<dbReference type="GO" id="GO:0005886">
    <property type="term" value="C:plasma membrane"/>
    <property type="evidence" value="ECO:0007669"/>
    <property type="project" value="UniProtKB-SubCell"/>
</dbReference>
<keyword evidence="4 11" id="KW-0728">SH3 domain</keyword>
<dbReference type="GeneID" id="109250995"/>
<dbReference type="RefSeq" id="XP_053756852.1">
    <property type="nucleotide sequence ID" value="XM_053900877.1"/>
</dbReference>
<dbReference type="PROSITE" id="PS50002">
    <property type="entry name" value="SH3"/>
    <property type="match status" value="3"/>
</dbReference>
<evidence type="ECO:0000313" key="16">
    <source>
        <dbReference type="RefSeq" id="XP_053756852.1"/>
    </source>
</evidence>
<evidence type="ECO:0000256" key="5">
    <source>
        <dbReference type="ARBA" id="ARBA00022475"/>
    </source>
</evidence>
<feature type="compositionally biased region" description="Polar residues" evidence="12">
    <location>
        <begin position="542"/>
        <end position="561"/>
    </location>
</feature>
<feature type="compositionally biased region" description="Basic and acidic residues" evidence="12">
    <location>
        <begin position="463"/>
        <end position="473"/>
    </location>
</feature>
<dbReference type="Gene3D" id="2.30.30.40">
    <property type="entry name" value="SH3 Domains"/>
    <property type="match status" value="3"/>
</dbReference>
<keyword evidence="5" id="KW-1003">Cell membrane</keyword>
<dbReference type="PRINTS" id="PR00499">
    <property type="entry name" value="P67PHOX"/>
</dbReference>
<dbReference type="GO" id="GO:0007219">
    <property type="term" value="P:Notch signaling pathway"/>
    <property type="evidence" value="ECO:0007669"/>
    <property type="project" value="TreeGrafter"/>
</dbReference>
<feature type="domain" description="SoHo" evidence="14">
    <location>
        <begin position="392"/>
        <end position="456"/>
    </location>
</feature>
<dbReference type="Pfam" id="PF00018">
    <property type="entry name" value="SH3_1"/>
    <property type="match status" value="2"/>
</dbReference>
<dbReference type="SMART" id="SM00459">
    <property type="entry name" value="Sorb"/>
    <property type="match status" value="1"/>
</dbReference>
<dbReference type="PROSITE" id="PS50831">
    <property type="entry name" value="SOHO"/>
    <property type="match status" value="1"/>
</dbReference>
<evidence type="ECO:0000259" key="14">
    <source>
        <dbReference type="PROSITE" id="PS50831"/>
    </source>
</evidence>
<feature type="region of interest" description="Disordered" evidence="12">
    <location>
        <begin position="21"/>
        <end position="60"/>
    </location>
</feature>
<feature type="domain" description="SH3" evidence="13">
    <location>
        <begin position="1250"/>
        <end position="1311"/>
    </location>
</feature>
<evidence type="ECO:0000256" key="11">
    <source>
        <dbReference type="PROSITE-ProRule" id="PRU00192"/>
    </source>
</evidence>
<feature type="compositionally biased region" description="Basic and acidic residues" evidence="12">
    <location>
        <begin position="1139"/>
        <end position="1151"/>
    </location>
</feature>
<feature type="compositionally biased region" description="Polar residues" evidence="12">
    <location>
        <begin position="597"/>
        <end position="606"/>
    </location>
</feature>
<dbReference type="GO" id="GO:0030425">
    <property type="term" value="C:dendrite"/>
    <property type="evidence" value="ECO:0007669"/>
    <property type="project" value="TreeGrafter"/>
</dbReference>
<feature type="compositionally biased region" description="Polar residues" evidence="12">
    <location>
        <begin position="442"/>
        <end position="458"/>
    </location>
</feature>
<sequence>MNTDSGGCARKRAAMSVTLTSVKRVQSSPNLLAAGRDSQSPDSAWSSYNDRNQETLNGDATYSSLAAKGFRSVRPNLQEKKSPTQAPFPPPRKESFCTSLITSHTQGDILDQLVTNTQTPSCTKYFTSRKPLEGTMHSNDDSNQTIVYSEESNTTVSYTQKITNPLPAAASTGPPPNADTSTPFLQEDYTQDSQTRRISTLKLIHNQDLGSSVHFNTPRFSQPVEVPSWLKRPCSPPPNPVPGIYTASLSIQITPVSGHDPESHKQLPELSPETTKIPLQQERQKSAVAAASQSSDCRVPGNQNLAAHVPESQITVNGNSGGAVSPMSYYQRPFSPSAYSLPGSLNSSIIMQHGRSLDSTETYPQHAQSLDGTMGSSIPLYRSSEEEKRVTVIKAPHYPGIGPVDESGIPTAIRTTVDRPKDWYKTMFKQIHMVHKPGLYNSPYSAQSHPAAKTQTYRPLSKSHSDNGTDVFKDASSPIPPPHVPPPVPPLRPRDRSSTEKHDWDPPDRKVDTRKFRSEPRSIFEYEPGKSSILQHERPASLYQSSIDRSLERPTSATSMASDFRKRRKSEPAVGQPRGLDHGARRTSPGRADLPGSSATLTQSFISSSPSSPSRAKGGDDMCPSLYSYSGLNGNPSNELDYCNAYKRQQHLDVPRDSQRAITFKNGWQMARQNAEVWSSTEETVSPKLKSRSCDDLLNGDCDSFPDPKAKSESMGSLLCEEESKESCPGAWTSPYIQEGRGNGRSRLRHRSAHDAPGFLKMYKKMHRINRKDLMNSEVICSVKSRILQYENEQQHKGLLHGWSQSSTEEVPRDMVPTRISEFEKLIQKSKSMPNLGDDMFSPITLEPQQNGLCPKRRFSIESLLEEENQSRHPSHVQRSYETKTLVPIHIEVTSDEQPRTHLEFSDSDQEGVVSDHSDYIHVEGSSFCSESDFDHFSFTSSESFYGSSHHHHHHHHHHHRHLISSCKGRCPASYTRFTTMLKHERAKHENAEEPRRQETDPGLSKLAFLVSPVPFRRKKNSTPKKQADKAKCKASVFEALDSALKDICDQIKAEKRRGSLPDNSILHRLISELLPDIPERNSSLKALKRSPVHQPFHPLPQDGAIHCPLYQNDCGRMPHSASFPDVDTTTNNYHHQDYESARSLQDHESPRSYSSTMTDLGRSAPRERRGTPEKEKLPAKAVYDFKAQTSKELSFKKGDTVYILRKIDQNWYEGEHHGRVGIFPISYVEKLTPPEKAQPARPPPPAQPGEIGEAVAKYNFNADTNVELSLRKGDRVILLKRVDQNWYEGKIPGTSRQGIFPVSYVEVVKKNTTKGAEDYPDPPIPHSYSSDRIHSLSSNKPQRPVFTHENIQGGGEPFQALYNYTPRNEDELELRESDVIDVMEKCDDGWFVGTSRRTKFFGTFPGNYVKRL</sequence>
<dbReference type="PANTHER" id="PTHR14167:SF56">
    <property type="entry name" value="SORBIN AND SH3 DOMAIN-CONTAINING PROTEIN 2"/>
    <property type="match status" value="1"/>
</dbReference>
<evidence type="ECO:0000256" key="3">
    <source>
        <dbReference type="ARBA" id="ARBA00004496"/>
    </source>
</evidence>
<dbReference type="GO" id="GO:0045202">
    <property type="term" value="C:synapse"/>
    <property type="evidence" value="ECO:0007669"/>
    <property type="project" value="TreeGrafter"/>
</dbReference>
<dbReference type="InterPro" id="IPR013087">
    <property type="entry name" value="Znf_C2H2_type"/>
</dbReference>
<feature type="region of interest" description="Disordered" evidence="12">
    <location>
        <begin position="1139"/>
        <end position="1176"/>
    </location>
</feature>
<dbReference type="InterPro" id="IPR001452">
    <property type="entry name" value="SH3_domain"/>
</dbReference>
<comment type="subcellular location">
    <subcellularLocation>
        <location evidence="2">Cell junction</location>
        <location evidence="2">Focal adhesion</location>
    </subcellularLocation>
    <subcellularLocation>
        <location evidence="1">Cell membrane</location>
    </subcellularLocation>
    <subcellularLocation>
        <location evidence="3">Cytoplasm</location>
    </subcellularLocation>
</comment>
<feature type="compositionally biased region" description="Polar residues" evidence="12">
    <location>
        <begin position="37"/>
        <end position="60"/>
    </location>
</feature>
<gene>
    <name evidence="16" type="primary">SORBS2</name>
</gene>
<dbReference type="InterPro" id="IPR003127">
    <property type="entry name" value="SoHo_dom"/>
</dbReference>
<feature type="compositionally biased region" description="Basic and acidic residues" evidence="12">
    <location>
        <begin position="1165"/>
        <end position="1176"/>
    </location>
</feature>
<keyword evidence="7" id="KW-0597">Phosphoprotein</keyword>
<reference evidence="16" key="1">
    <citation type="submission" date="2025-08" db="UniProtKB">
        <authorList>
            <consortium name="RefSeq"/>
        </authorList>
    </citation>
    <scope>IDENTIFICATION</scope>
    <source>
        <tissue evidence="16">Whole blood</tissue>
    </source>
</reference>
<proteinExistence type="predicted"/>
<keyword evidence="15" id="KW-1185">Reference proteome</keyword>
<evidence type="ECO:0000259" key="13">
    <source>
        <dbReference type="PROSITE" id="PS50002"/>
    </source>
</evidence>
<name>A0A9W2VDW6_PANPR</name>
<accession>A0A9W2VDW6</accession>
<dbReference type="PRINTS" id="PR00452">
    <property type="entry name" value="SH3DOMAIN"/>
</dbReference>
<keyword evidence="10" id="KW-0472">Membrane</keyword>
<dbReference type="InterPro" id="IPR050384">
    <property type="entry name" value="Endophilin_SH3RF"/>
</dbReference>
<evidence type="ECO:0000256" key="2">
    <source>
        <dbReference type="ARBA" id="ARBA00004246"/>
    </source>
</evidence>
<dbReference type="Pfam" id="PF02208">
    <property type="entry name" value="Sorb"/>
    <property type="match status" value="1"/>
</dbReference>
<feature type="compositionally biased region" description="Pro residues" evidence="12">
    <location>
        <begin position="478"/>
        <end position="491"/>
    </location>
</feature>